<dbReference type="SUPFAM" id="SSF51905">
    <property type="entry name" value="FAD/NAD(P)-binding domain"/>
    <property type="match status" value="1"/>
</dbReference>
<proteinExistence type="predicted"/>
<evidence type="ECO:0000313" key="3">
    <source>
        <dbReference type="Proteomes" id="UP000635245"/>
    </source>
</evidence>
<dbReference type="RefSeq" id="WP_200313673.1">
    <property type="nucleotide sequence ID" value="NZ_JAENJH010000001.1"/>
</dbReference>
<dbReference type="InterPro" id="IPR036188">
    <property type="entry name" value="FAD/NAD-bd_sf"/>
</dbReference>
<reference evidence="2" key="1">
    <citation type="submission" date="2020-12" db="EMBL/GenBank/DDBJ databases">
        <title>Prauserella sp. ASG 168, a novel actinomycete isolated from cave rock.</title>
        <authorList>
            <person name="Suriyachadkun C."/>
        </authorList>
    </citation>
    <scope>NUCLEOTIDE SEQUENCE</scope>
    <source>
        <strain evidence="2">ASG 168</strain>
    </source>
</reference>
<organism evidence="2 3">
    <name type="scientific">Prauserella cavernicola</name>
    <dbReference type="NCBI Taxonomy" id="2800127"/>
    <lineage>
        <taxon>Bacteria</taxon>
        <taxon>Bacillati</taxon>
        <taxon>Actinomycetota</taxon>
        <taxon>Actinomycetes</taxon>
        <taxon>Pseudonocardiales</taxon>
        <taxon>Pseudonocardiaceae</taxon>
        <taxon>Prauserella</taxon>
    </lineage>
</organism>
<dbReference type="InterPro" id="IPR041654">
    <property type="entry name" value="StyA_sbd"/>
</dbReference>
<dbReference type="EMBL" id="JAENJH010000001">
    <property type="protein sequence ID" value="MBK1782820.1"/>
    <property type="molecule type" value="Genomic_DNA"/>
</dbReference>
<dbReference type="Gene3D" id="3.50.50.60">
    <property type="entry name" value="FAD/NAD(P)-binding domain"/>
    <property type="match status" value="2"/>
</dbReference>
<dbReference type="Pfam" id="PF17885">
    <property type="entry name" value="Smoa_sbd"/>
    <property type="match status" value="1"/>
</dbReference>
<accession>A0A934QMJ5</accession>
<evidence type="ECO:0000313" key="2">
    <source>
        <dbReference type="EMBL" id="MBK1782820.1"/>
    </source>
</evidence>
<dbReference type="AlphaFoldDB" id="A0A934QMJ5"/>
<comment type="caution">
    <text evidence="2">The sequence shown here is derived from an EMBL/GenBank/DDBJ whole genome shotgun (WGS) entry which is preliminary data.</text>
</comment>
<dbReference type="Proteomes" id="UP000635245">
    <property type="component" value="Unassembled WGS sequence"/>
</dbReference>
<protein>
    <submittedName>
        <fullName evidence="2">FAD-binding oxidoreductase</fullName>
    </submittedName>
</protein>
<evidence type="ECO:0000259" key="1">
    <source>
        <dbReference type="Pfam" id="PF17885"/>
    </source>
</evidence>
<dbReference type="Gene3D" id="3.30.9.40">
    <property type="match status" value="1"/>
</dbReference>
<gene>
    <name evidence="2" type="ORF">JHE00_00680</name>
</gene>
<keyword evidence="3" id="KW-1185">Reference proteome</keyword>
<name>A0A934QMJ5_9PSEU</name>
<feature type="domain" description="Styrene monooxygenase StyA putative substrate binding" evidence="1">
    <location>
        <begin position="146"/>
        <end position="256"/>
    </location>
</feature>
<sequence>MPKVLIVGAGQSGLQLALTLLEHDYEVTVMSARTPDEIRKGRVMSTQCMFHDSLEHEREHGLNLWEQQTVKVEGLGLSVAGPDSSRVIDWVSRLDDYAQSVDQRVKMAGWLELFEQRGGKLVIHGVTTADLNKLAEMYDLVVVAAGKGELVELFDRDPERSPYTAPQRALSLAYVHGMTPRPEHPDFSAVRFNIIPGVGELFIIPGYTFTGNCEILFFEGIPGGPLDCWDDRPGPDEHLARLLGFIKQYLPWEYERCHNAELTDPRATLAGGYTPLVRRPVGELPSGHAVLGMADVVVANDPITGQGSNNAAKCAAVYLDKILEHGDKPYDRQFMQGTFDAYWDYAQHVTQWTNAMLQPPPPHVLEILGAAGQLPAVARRFANGFTDPSDFQNWFLDPQKAADYLASVAS</sequence>